<dbReference type="EMBL" id="KV020316">
    <property type="protein sequence ID" value="KZV14630.1"/>
    <property type="molecule type" value="Genomic_DNA"/>
</dbReference>
<proteinExistence type="predicted"/>
<keyword evidence="1" id="KW-0472">Membrane</keyword>
<keyword evidence="1" id="KW-0812">Transmembrane</keyword>
<name>A0A2Z7A6U8_9LAMI</name>
<reference evidence="2 3" key="1">
    <citation type="journal article" date="2015" name="Proc. Natl. Acad. Sci. U.S.A.">
        <title>The resurrection genome of Boea hygrometrica: A blueprint for survival of dehydration.</title>
        <authorList>
            <person name="Xiao L."/>
            <person name="Yang G."/>
            <person name="Zhang L."/>
            <person name="Yang X."/>
            <person name="Zhao S."/>
            <person name="Ji Z."/>
            <person name="Zhou Q."/>
            <person name="Hu M."/>
            <person name="Wang Y."/>
            <person name="Chen M."/>
            <person name="Xu Y."/>
            <person name="Jin H."/>
            <person name="Xiao X."/>
            <person name="Hu G."/>
            <person name="Bao F."/>
            <person name="Hu Y."/>
            <person name="Wan P."/>
            <person name="Li L."/>
            <person name="Deng X."/>
            <person name="Kuang T."/>
            <person name="Xiang C."/>
            <person name="Zhu J.K."/>
            <person name="Oliver M.J."/>
            <person name="He Y."/>
        </authorList>
    </citation>
    <scope>NUCLEOTIDE SEQUENCE [LARGE SCALE GENOMIC DNA]</scope>
    <source>
        <strain evidence="3">cv. XS01</strain>
    </source>
</reference>
<evidence type="ECO:0000313" key="2">
    <source>
        <dbReference type="EMBL" id="KZV14630.1"/>
    </source>
</evidence>
<evidence type="ECO:0000256" key="1">
    <source>
        <dbReference type="SAM" id="Phobius"/>
    </source>
</evidence>
<keyword evidence="1" id="KW-1133">Transmembrane helix</keyword>
<evidence type="ECO:0000313" key="3">
    <source>
        <dbReference type="Proteomes" id="UP000250235"/>
    </source>
</evidence>
<sequence length="225" mass="24078">MFDCVFGSISLLREILEIFEILGLEVSAGDSSDDVMLCVGIVVADVLLLVLLTSVERRRLSKWQRRVFDVAAGISRRKCFSLFCVLLLDDQQLTPVDDFSAPADMGIAHVGISRWFSLVPAGFVGGNALLLVAASLVCGFAVPAGCVLLRAPLWVELSIVPWRFMHSTCILFLAVISVVLLLSVLGFDPMSLRGLVCFFVVLFSGNPGSTAGRGFNPAGGAPGRG</sequence>
<dbReference type="Proteomes" id="UP000250235">
    <property type="component" value="Unassembled WGS sequence"/>
</dbReference>
<dbReference type="AlphaFoldDB" id="A0A2Z7A6U8"/>
<accession>A0A2Z7A6U8</accession>
<organism evidence="2 3">
    <name type="scientific">Dorcoceras hygrometricum</name>
    <dbReference type="NCBI Taxonomy" id="472368"/>
    <lineage>
        <taxon>Eukaryota</taxon>
        <taxon>Viridiplantae</taxon>
        <taxon>Streptophyta</taxon>
        <taxon>Embryophyta</taxon>
        <taxon>Tracheophyta</taxon>
        <taxon>Spermatophyta</taxon>
        <taxon>Magnoliopsida</taxon>
        <taxon>eudicotyledons</taxon>
        <taxon>Gunneridae</taxon>
        <taxon>Pentapetalae</taxon>
        <taxon>asterids</taxon>
        <taxon>lamiids</taxon>
        <taxon>Lamiales</taxon>
        <taxon>Gesneriaceae</taxon>
        <taxon>Didymocarpoideae</taxon>
        <taxon>Trichosporeae</taxon>
        <taxon>Loxocarpinae</taxon>
        <taxon>Dorcoceras</taxon>
    </lineage>
</organism>
<feature type="transmembrane region" description="Helical" evidence="1">
    <location>
        <begin position="164"/>
        <end position="185"/>
    </location>
</feature>
<gene>
    <name evidence="2" type="ORF">F511_42239</name>
</gene>
<keyword evidence="3" id="KW-1185">Reference proteome</keyword>
<feature type="transmembrane region" description="Helical" evidence="1">
    <location>
        <begin position="34"/>
        <end position="55"/>
    </location>
</feature>
<feature type="transmembrane region" description="Helical" evidence="1">
    <location>
        <begin position="115"/>
        <end position="144"/>
    </location>
</feature>
<protein>
    <submittedName>
        <fullName evidence="2">Uncharacterized protein</fullName>
    </submittedName>
</protein>